<feature type="compositionally biased region" description="Basic and acidic residues" evidence="4">
    <location>
        <begin position="154"/>
        <end position="167"/>
    </location>
</feature>
<dbReference type="WBParaSite" id="EVEC_0000280401-mRNA-1">
    <property type="protein sequence ID" value="EVEC_0000280401-mRNA-1"/>
    <property type="gene ID" value="EVEC_0000280401"/>
</dbReference>
<evidence type="ECO:0000256" key="4">
    <source>
        <dbReference type="SAM" id="MobiDB-lite"/>
    </source>
</evidence>
<keyword evidence="6" id="KW-1185">Reference proteome</keyword>
<protein>
    <submittedName>
        <fullName evidence="7">Eukaryotic translation initiation factor 3 30 kDa subunit</fullName>
    </submittedName>
</protein>
<feature type="compositionally biased region" description="Basic residues" evidence="4">
    <location>
        <begin position="40"/>
        <end position="53"/>
    </location>
</feature>
<reference evidence="5 6" key="2">
    <citation type="submission" date="2018-10" db="EMBL/GenBank/DDBJ databases">
        <authorList>
            <consortium name="Pathogen Informatics"/>
        </authorList>
    </citation>
    <scope>NUCLEOTIDE SEQUENCE [LARGE SCALE GENOMIC DNA]</scope>
</reference>
<dbReference type="STRING" id="51028.A0A0N4UYY1"/>
<gene>
    <name evidence="5" type="ORF">EVEC_LOCUS2512</name>
</gene>
<dbReference type="Pfam" id="PF08597">
    <property type="entry name" value="eIF3_subunit"/>
    <property type="match status" value="1"/>
</dbReference>
<keyword evidence="1" id="KW-0963">Cytoplasm</keyword>
<dbReference type="Proteomes" id="UP000274131">
    <property type="component" value="Unassembled WGS sequence"/>
</dbReference>
<keyword evidence="3" id="KW-0648">Protein biosynthesis</keyword>
<dbReference type="GO" id="GO:0005852">
    <property type="term" value="C:eukaryotic translation initiation factor 3 complex"/>
    <property type="evidence" value="ECO:0007669"/>
    <property type="project" value="InterPro"/>
</dbReference>
<dbReference type="AlphaFoldDB" id="A0A0N4UYY1"/>
<evidence type="ECO:0000256" key="2">
    <source>
        <dbReference type="ARBA" id="ARBA00022540"/>
    </source>
</evidence>
<proteinExistence type="predicted"/>
<dbReference type="Gene3D" id="1.10.246.60">
    <property type="entry name" value="Eukaryotic translation initiation factor 3 like domains"/>
    <property type="match status" value="1"/>
</dbReference>
<evidence type="ECO:0000313" key="6">
    <source>
        <dbReference type="Proteomes" id="UP000274131"/>
    </source>
</evidence>
<feature type="region of interest" description="Disordered" evidence="4">
    <location>
        <begin position="28"/>
        <end position="55"/>
    </location>
</feature>
<dbReference type="PANTHER" id="PTHR21681:SF0">
    <property type="entry name" value="EUKARYOTIC TRANSLATION INITIATION FACTOR 3 SUBUNIT J"/>
    <property type="match status" value="1"/>
</dbReference>
<sequence length="209" mass="23663">MADWDDDSFEVDIKQIDEKKINVIEEFPDEHPAETVPKTTKTHVTHTKSKGKNALKTFSGDLDRELTESEKIAMQRKSDLSFARELFGEEEEADLSELSSPSDFRNFGEEIGEKLAGRAGSAYYVDMLAALLKTATVSMESSKVRTLSNLLKTLADEKSTKEKEEKRPKGKGGSNKPSLKGLQKSNKINIDEYRDYEYTDDFDIEDDFM</sequence>
<dbReference type="InterPro" id="IPR023194">
    <property type="entry name" value="eIF3-like_dom_sf"/>
</dbReference>
<dbReference type="PANTHER" id="PTHR21681">
    <property type="entry name" value="EUKARYOTIC TRANSLATION INITIATION FACTOR 3 SUBUNIT J"/>
    <property type="match status" value="1"/>
</dbReference>
<dbReference type="EMBL" id="UXUI01007393">
    <property type="protein sequence ID" value="VDD87369.1"/>
    <property type="molecule type" value="Genomic_DNA"/>
</dbReference>
<accession>A0A0N4UYY1</accession>
<keyword evidence="2" id="KW-0396">Initiation factor</keyword>
<feature type="region of interest" description="Disordered" evidence="4">
    <location>
        <begin position="154"/>
        <end position="186"/>
    </location>
</feature>
<organism evidence="7">
    <name type="scientific">Enterobius vermicularis</name>
    <name type="common">Human pinworm</name>
    <dbReference type="NCBI Taxonomy" id="51028"/>
    <lineage>
        <taxon>Eukaryota</taxon>
        <taxon>Metazoa</taxon>
        <taxon>Ecdysozoa</taxon>
        <taxon>Nematoda</taxon>
        <taxon>Chromadorea</taxon>
        <taxon>Rhabditida</taxon>
        <taxon>Spirurina</taxon>
        <taxon>Oxyuridomorpha</taxon>
        <taxon>Oxyuroidea</taxon>
        <taxon>Oxyuridae</taxon>
        <taxon>Enterobius</taxon>
    </lineage>
</organism>
<evidence type="ECO:0000313" key="7">
    <source>
        <dbReference type="WBParaSite" id="EVEC_0000280401-mRNA-1"/>
    </source>
</evidence>
<reference evidence="7" key="1">
    <citation type="submission" date="2017-02" db="UniProtKB">
        <authorList>
            <consortium name="WormBaseParasite"/>
        </authorList>
    </citation>
    <scope>IDENTIFICATION</scope>
</reference>
<name>A0A0N4UYY1_ENTVE</name>
<evidence type="ECO:0000256" key="1">
    <source>
        <dbReference type="ARBA" id="ARBA00022490"/>
    </source>
</evidence>
<dbReference type="OrthoDB" id="5841389at2759"/>
<evidence type="ECO:0000256" key="3">
    <source>
        <dbReference type="ARBA" id="ARBA00022917"/>
    </source>
</evidence>
<dbReference type="GO" id="GO:0003743">
    <property type="term" value="F:translation initiation factor activity"/>
    <property type="evidence" value="ECO:0007669"/>
    <property type="project" value="UniProtKB-KW"/>
</dbReference>
<evidence type="ECO:0000313" key="5">
    <source>
        <dbReference type="EMBL" id="VDD87369.1"/>
    </source>
</evidence>
<dbReference type="InterPro" id="IPR013906">
    <property type="entry name" value="eIF3j"/>
</dbReference>